<feature type="transmembrane region" description="Helical" evidence="1">
    <location>
        <begin position="1266"/>
        <end position="1285"/>
    </location>
</feature>
<feature type="transmembrane region" description="Helical" evidence="1">
    <location>
        <begin position="458"/>
        <end position="476"/>
    </location>
</feature>
<feature type="transmembrane region" description="Helical" evidence="1">
    <location>
        <begin position="1306"/>
        <end position="1325"/>
    </location>
</feature>
<feature type="transmembrane region" description="Helical" evidence="1">
    <location>
        <begin position="1091"/>
        <end position="1108"/>
    </location>
</feature>
<feature type="transmembrane region" description="Helical" evidence="1">
    <location>
        <begin position="854"/>
        <end position="876"/>
    </location>
</feature>
<feature type="transmembrane region" description="Helical" evidence="1">
    <location>
        <begin position="488"/>
        <end position="506"/>
    </location>
</feature>
<feature type="transmembrane region" description="Helical" evidence="1">
    <location>
        <begin position="1357"/>
        <end position="1377"/>
    </location>
</feature>
<keyword evidence="1" id="KW-0472">Membrane</keyword>
<feature type="transmembrane region" description="Helical" evidence="1">
    <location>
        <begin position="1187"/>
        <end position="1206"/>
    </location>
</feature>
<feature type="transmembrane region" description="Helical" evidence="1">
    <location>
        <begin position="957"/>
        <end position="976"/>
    </location>
</feature>
<evidence type="ECO:0000313" key="2">
    <source>
        <dbReference type="EMBL" id="MBO1322867.1"/>
    </source>
</evidence>
<feature type="transmembrane region" description="Helical" evidence="1">
    <location>
        <begin position="423"/>
        <end position="446"/>
    </location>
</feature>
<feature type="transmembrane region" description="Helical" evidence="1">
    <location>
        <begin position="600"/>
        <end position="617"/>
    </location>
</feature>
<protein>
    <submittedName>
        <fullName evidence="2">Uncharacterized protein</fullName>
    </submittedName>
</protein>
<comment type="caution">
    <text evidence="2">The sequence shown here is derived from an EMBL/GenBank/DDBJ whole genome shotgun (WGS) entry which is preliminary data.</text>
</comment>
<dbReference type="EMBL" id="JAFREP010000044">
    <property type="protein sequence ID" value="MBO1322867.1"/>
    <property type="molecule type" value="Genomic_DNA"/>
</dbReference>
<keyword evidence="1" id="KW-1133">Transmembrane helix</keyword>
<feature type="transmembrane region" description="Helical" evidence="1">
    <location>
        <begin position="721"/>
        <end position="738"/>
    </location>
</feature>
<proteinExistence type="predicted"/>
<feature type="transmembrane region" description="Helical" evidence="1">
    <location>
        <begin position="773"/>
        <end position="792"/>
    </location>
</feature>
<feature type="transmembrane region" description="Helical" evidence="1">
    <location>
        <begin position="624"/>
        <end position="642"/>
    </location>
</feature>
<name>A0A8J7QAJ6_9BACT</name>
<feature type="transmembrane region" description="Helical" evidence="1">
    <location>
        <begin position="1389"/>
        <end position="1409"/>
    </location>
</feature>
<feature type="transmembrane region" description="Helical" evidence="1">
    <location>
        <begin position="1008"/>
        <end position="1027"/>
    </location>
</feature>
<evidence type="ECO:0000256" key="1">
    <source>
        <dbReference type="SAM" id="Phobius"/>
    </source>
</evidence>
<keyword evidence="3" id="KW-1185">Reference proteome</keyword>
<feature type="transmembrane region" description="Helical" evidence="1">
    <location>
        <begin position="798"/>
        <end position="818"/>
    </location>
</feature>
<keyword evidence="1" id="KW-0812">Transmembrane</keyword>
<accession>A0A8J7QAJ6</accession>
<feature type="transmembrane region" description="Helical" evidence="1">
    <location>
        <begin position="1331"/>
        <end position="1350"/>
    </location>
</feature>
<evidence type="ECO:0000313" key="3">
    <source>
        <dbReference type="Proteomes" id="UP000664417"/>
    </source>
</evidence>
<reference evidence="2" key="1">
    <citation type="submission" date="2021-03" db="EMBL/GenBank/DDBJ databases">
        <authorList>
            <person name="Wang G."/>
        </authorList>
    </citation>
    <scope>NUCLEOTIDE SEQUENCE</scope>
    <source>
        <strain evidence="2">KCTC 12899</strain>
    </source>
</reference>
<feature type="transmembrane region" description="Helical" evidence="1">
    <location>
        <begin position="691"/>
        <end position="709"/>
    </location>
</feature>
<dbReference type="RefSeq" id="WP_207862839.1">
    <property type="nucleotide sequence ID" value="NZ_JAFREP010000044.1"/>
</dbReference>
<feature type="transmembrane region" description="Helical" evidence="1">
    <location>
        <begin position="544"/>
        <end position="561"/>
    </location>
</feature>
<sequence length="1415" mass="155305">MPNNANPEQALIYLARLRGAIRHLHRDQQLKTEDYQRWVAQLDQADDASLSQLAPLELEQLLASPVIPPLSLDLMPLVAIQKKARVTTWIQRHHQTRRAGETTMAAGDLFPEQPNALLPITFFDWRAAQSRLKQLCDALKNGPDVDRIDTEARAFFEDVAPWRACTPAPLVKQSMIEAFLAATSLPQETQADLREALIVRDAGGPAFEAPPPQTTLAILSRRLPGQASLLRQWMQAQTWDGPERAQLAARLGMDPVAQADEINHALIEAMKGDEEGRSAFIATWAAASLPLRLLQVYVEESDPTRRERLQHALAAWRSLAGPKPIASDPLPLAAQSAIGGSGETEIIDPFFDQDKDELEDLEALRAPVRQRDIEDTVVETTSTWNLYLRPFLSENWLGLVGAVSLTAAWIFLSMWLWEKAVAFRVLAGTVPIAIATLSSAWITGFLAKREVHGTSPRATALLAAITFLMAPFYPLLSAGLTASSEAGNILGFGLGLGFLATLPFIGKRIAKPFGTAPVAYLLAASAIALVPGPCARWAPTFLEFVLQVLPIALTGLVTAAAKKSARAAPEDFGYNWMMHVGHALLSTALAMIFFRVPPQLEMLALLLPFIALALTTFREQAPTRLIAGATLGLLGNLIALSLQPEWLCLSLTLGGLAWFREARHAARPIAREIAALHLCLWIPALGNALGLTWPQAALLIIPGFFAGLALERRLQQGPLRLISLGLVGVPIPLTLLSLHQNTALFLYATPISLLFTWFWGHSRFQNTDEKGPWLCQQIMVPISLAALLITPLEAAYHPLLWPAAAALPALLWPLWSRWERAVWLPRQRALLRLLWLIPLTTALVWGLFQAPSFNLFGLICLVTAAATGAVTGFSAARQSQSPLPAWAAFAGCALVAEWLRRGLGLGPMGGLPPALAAAGLYGLAQAVRTTTFGKTAPTETFSFSLPWQATSWLPHTLLGAAGVLLLPATGRAFFYLGNLAETLPNLLALSLVCGVLYAAAHTERKPKLGYAAHAYTLALTLILLVYLPEYRGFVILACSALFQVGAGWVARRRDRFKTTLIPLLFPLAPTLATLTIPLIAGSVAHAWHGDLPAVLLLIAALFFFTHAFRDNRLHHLYDHTVLGLAFLFWVRLTTSDAWLAFFPWTAGPLLLPLFTLISFIAVLHFLRPISMRHPALCPANYRAALNLWRPAAPLIAAALLLSQPFVMVDTPLPLWSALWLWVLLWDDFRTPSGTPQLPERRIFREFFGFTRVLVLCFLGYRISNDPFIGFTLGPWLFAASEWMRHRVLQKQANQTPAPDPLLQDRVLRNLFPIMLGCHLWFWIVALQTSRAQPLALLPLYGLLPLVFLTADRLASRALFTLGLLGFAYANIAAAVQLQPIHFPNLSSGHLLTVALVMTLTALGLAARLLHKEARS</sequence>
<dbReference type="Proteomes" id="UP000664417">
    <property type="component" value="Unassembled WGS sequence"/>
</dbReference>
<feature type="transmembrane region" description="Helical" evidence="1">
    <location>
        <begin position="1120"/>
        <end position="1141"/>
    </location>
</feature>
<feature type="transmembrane region" description="Helical" evidence="1">
    <location>
        <begin position="883"/>
        <end position="899"/>
    </location>
</feature>
<feature type="transmembrane region" description="Helical" evidence="1">
    <location>
        <begin position="1147"/>
        <end position="1166"/>
    </location>
</feature>
<feature type="transmembrane region" description="Helical" evidence="1">
    <location>
        <begin position="396"/>
        <end position="417"/>
    </location>
</feature>
<gene>
    <name evidence="2" type="ORF">J3U88_30665</name>
</gene>
<feature type="transmembrane region" description="Helical" evidence="1">
    <location>
        <begin position="982"/>
        <end position="1001"/>
    </location>
</feature>
<feature type="transmembrane region" description="Helical" evidence="1">
    <location>
        <begin position="744"/>
        <end position="761"/>
    </location>
</feature>
<feature type="transmembrane region" description="Helical" evidence="1">
    <location>
        <begin position="573"/>
        <end position="594"/>
    </location>
</feature>
<feature type="transmembrane region" description="Helical" evidence="1">
    <location>
        <begin position="518"/>
        <end position="538"/>
    </location>
</feature>
<organism evidence="2 3">
    <name type="scientific">Acanthopleuribacter pedis</name>
    <dbReference type="NCBI Taxonomy" id="442870"/>
    <lineage>
        <taxon>Bacteria</taxon>
        <taxon>Pseudomonadati</taxon>
        <taxon>Acidobacteriota</taxon>
        <taxon>Holophagae</taxon>
        <taxon>Acanthopleuribacterales</taxon>
        <taxon>Acanthopleuribacteraceae</taxon>
        <taxon>Acanthopleuribacter</taxon>
    </lineage>
</organism>
<feature type="transmembrane region" description="Helical" evidence="1">
    <location>
        <begin position="1063"/>
        <end position="1085"/>
    </location>
</feature>
<feature type="transmembrane region" description="Helical" evidence="1">
    <location>
        <begin position="830"/>
        <end position="848"/>
    </location>
</feature>